<protein>
    <submittedName>
        <fullName evidence="1">Dihydroorotase and related cyclic amidohydrolases</fullName>
    </submittedName>
</protein>
<accession>A0A1Z4VQ70</accession>
<organism evidence="1 2">
    <name type="scientific">Thiohalobacter thiocyanaticus</name>
    <dbReference type="NCBI Taxonomy" id="585455"/>
    <lineage>
        <taxon>Bacteria</taxon>
        <taxon>Pseudomonadati</taxon>
        <taxon>Pseudomonadota</taxon>
        <taxon>Gammaproteobacteria</taxon>
        <taxon>Thiohalobacterales</taxon>
        <taxon>Thiohalobacteraceae</taxon>
        <taxon>Thiohalobacter</taxon>
    </lineage>
</organism>
<dbReference type="Proteomes" id="UP000218765">
    <property type="component" value="Chromosome"/>
</dbReference>
<reference evidence="1 2" key="1">
    <citation type="submission" date="2017-05" db="EMBL/GenBank/DDBJ databases">
        <title>Thiocyanate degradation by Thiohalobacter thiocyanaticus FOKN1.</title>
        <authorList>
            <person name="Oshiki M."/>
            <person name="Fukushima T."/>
            <person name="Kawano S."/>
            <person name="Nakagawa J."/>
        </authorList>
    </citation>
    <scope>NUCLEOTIDE SEQUENCE [LARGE SCALE GENOMIC DNA]</scope>
    <source>
        <strain evidence="1 2">FOKN1</strain>
    </source>
</reference>
<dbReference type="EMBL" id="AP018052">
    <property type="protein sequence ID" value="BAZ93767.1"/>
    <property type="molecule type" value="Genomic_DNA"/>
</dbReference>
<dbReference type="GO" id="GO:0016787">
    <property type="term" value="F:hydrolase activity"/>
    <property type="evidence" value="ECO:0007669"/>
    <property type="project" value="UniProtKB-KW"/>
</dbReference>
<evidence type="ECO:0000313" key="2">
    <source>
        <dbReference type="Proteomes" id="UP000218765"/>
    </source>
</evidence>
<evidence type="ECO:0000313" key="1">
    <source>
        <dbReference type="EMBL" id="BAZ93767.1"/>
    </source>
</evidence>
<sequence length="92" mass="10349">MGGEDKSKPAPAQRQIMPYPENDAVIQEFRRRFADAGNPIPSHSQILRAEVATLARLTAGRLPISWNNMLGVDPYVRRAWICIYGGRDAIER</sequence>
<gene>
    <name evidence="1" type="ORF">FOKN1_1369</name>
</gene>
<dbReference type="KEGG" id="ttc:FOKN1_1369"/>
<keyword evidence="2" id="KW-1185">Reference proteome</keyword>
<keyword evidence="1" id="KW-0378">Hydrolase</keyword>
<dbReference type="AlphaFoldDB" id="A0A1Z4VQ70"/>
<name>A0A1Z4VQ70_9GAMM</name>
<proteinExistence type="predicted"/>